<dbReference type="PANTHER" id="PTHR15298">
    <property type="entry name" value="L-COA N-ACYLTRANSFERASE-RELATED"/>
    <property type="match status" value="1"/>
</dbReference>
<evidence type="ECO:0000313" key="3">
    <source>
        <dbReference type="Proteomes" id="UP000035682"/>
    </source>
</evidence>
<keyword evidence="3" id="KW-1185">Reference proteome</keyword>
<dbReference type="AlphaFoldDB" id="A0A090LBU2"/>
<dbReference type="CTD" id="36377380"/>
<dbReference type="EC" id="2.3.1.-" evidence="1"/>
<gene>
    <name evidence="2 4 5" type="ORF">SRAE_1000326800</name>
</gene>
<accession>A0A090LBU2</accession>
<dbReference type="EMBL" id="LN609528">
    <property type="protein sequence ID" value="CEF65015.1"/>
    <property type="molecule type" value="Genomic_DNA"/>
</dbReference>
<dbReference type="InterPro" id="IPR010313">
    <property type="entry name" value="Glycine_N-acyltransferase"/>
</dbReference>
<dbReference type="STRING" id="34506.A0A090LBU2"/>
<dbReference type="GeneID" id="36377380"/>
<reference evidence="4" key="2">
    <citation type="submission" date="2020-12" db="UniProtKB">
        <authorList>
            <consortium name="WormBaseParasite"/>
        </authorList>
    </citation>
    <scope>IDENTIFICATION</scope>
</reference>
<dbReference type="RefSeq" id="XP_024504216.1">
    <property type="nucleotide sequence ID" value="XM_024650438.1"/>
</dbReference>
<protein>
    <recommendedName>
        <fullName evidence="1">Glycine N-acyltransferase-like protein</fullName>
        <ecNumber evidence="1">2.3.1.-</ecNumber>
    </recommendedName>
</protein>
<dbReference type="OrthoDB" id="5784546at2759"/>
<evidence type="ECO:0000313" key="2">
    <source>
        <dbReference type="EMBL" id="CEF65015.1"/>
    </source>
</evidence>
<dbReference type="Gene3D" id="3.40.630.30">
    <property type="match status" value="1"/>
</dbReference>
<keyword evidence="1 2" id="KW-0808">Transferase</keyword>
<name>A0A090LBU2_STRRB</name>
<dbReference type="Proteomes" id="UP000035682">
    <property type="component" value="Unplaced"/>
</dbReference>
<evidence type="ECO:0000313" key="5">
    <source>
        <dbReference type="WormBase" id="SRAE_1000326800"/>
    </source>
</evidence>
<dbReference type="GO" id="GO:0047961">
    <property type="term" value="F:glycine N-acyltransferase activity"/>
    <property type="evidence" value="ECO:0007669"/>
    <property type="project" value="InterPro"/>
</dbReference>
<evidence type="ECO:0000256" key="1">
    <source>
        <dbReference type="RuleBase" id="RU368002"/>
    </source>
</evidence>
<keyword evidence="1 2" id="KW-0012">Acyltransferase</keyword>
<comment type="similarity">
    <text evidence="1">Belongs to the glycine N-acyltransferase family.</text>
</comment>
<reference evidence="2 3" key="1">
    <citation type="submission" date="2014-09" db="EMBL/GenBank/DDBJ databases">
        <authorList>
            <person name="Martin A.A."/>
        </authorList>
    </citation>
    <scope>NUCLEOTIDE SEQUENCE</scope>
    <source>
        <strain evidence="3">ED321</strain>
        <strain evidence="2">ED321 Heterogonic</strain>
    </source>
</reference>
<sequence>MDDKIISIQPEIENINNDKHISINARTSPTDLTNHSESYKNNGSLSIFADSKKNCIKNDSTTSLNKYISSKITNLKKTTPIKNKINTTNSNTNLNSHRDVVGLVNLHNNSKNPLCTENTDSLINSQTLVLESLLKSKTNKWSPTTKLYAWKVYDTDFICYAVLNIHKHGKPYIFIQTDYENENNEKGELVVNLLFNDIKKLVDECEDIGIVCSNMFMKFLRKVFITQSSFKNIYLDEPVAFFYINDENYKKYIKNGPSIEEGFEIIQLPPSYAQTMMDQLLFFGKGDLELATNRLEQYPSVGIIEKSTNKIASFYYNDGYGFLAHQFTFKDYRKRGFGTACEIELSRLNKEMMGVIPMKAVSLSRKYVLQLTEKLKYWSRISNKDFSQPDVYWTFFSKNEKHKTEIFDN</sequence>
<evidence type="ECO:0000313" key="4">
    <source>
        <dbReference type="WBParaSite" id="SRAE_1000326800.1"/>
    </source>
</evidence>
<dbReference type="WBParaSite" id="SRAE_1000326800.1">
    <property type="protein sequence ID" value="SRAE_1000326800.1"/>
    <property type="gene ID" value="WBGene00259885"/>
</dbReference>
<dbReference type="PANTHER" id="PTHR15298:SF1">
    <property type="entry name" value="GLYCINE N-ACYLTRANSFERASE-LIKE PROTEIN"/>
    <property type="match status" value="1"/>
</dbReference>
<dbReference type="WormBase" id="SRAE_1000326800">
    <property type="protein sequence ID" value="SRP07154"/>
    <property type="gene ID" value="WBGene00259885"/>
</dbReference>
<proteinExistence type="inferred from homology"/>
<dbReference type="GO" id="GO:0005739">
    <property type="term" value="C:mitochondrion"/>
    <property type="evidence" value="ECO:0007669"/>
    <property type="project" value="InterPro"/>
</dbReference>
<organism evidence="2">
    <name type="scientific">Strongyloides ratti</name>
    <name type="common">Parasitic roundworm</name>
    <dbReference type="NCBI Taxonomy" id="34506"/>
    <lineage>
        <taxon>Eukaryota</taxon>
        <taxon>Metazoa</taxon>
        <taxon>Ecdysozoa</taxon>
        <taxon>Nematoda</taxon>
        <taxon>Chromadorea</taxon>
        <taxon>Rhabditida</taxon>
        <taxon>Tylenchina</taxon>
        <taxon>Panagrolaimomorpha</taxon>
        <taxon>Strongyloidoidea</taxon>
        <taxon>Strongyloididae</taxon>
        <taxon>Strongyloides</taxon>
    </lineage>
</organism>